<dbReference type="PATRIC" id="fig|1263867.3.peg.4695"/>
<dbReference type="EMBL" id="ANMO01000203">
    <property type="protein sequence ID" value="EMB14922.1"/>
    <property type="molecule type" value="Genomic_DNA"/>
</dbReference>
<feature type="compositionally biased region" description="Polar residues" evidence="1">
    <location>
        <begin position="43"/>
        <end position="69"/>
    </location>
</feature>
<sequence>MRRTTIAAAAEILNELAAEMEAKAAASSEQMPTATPRYRRPNSTKTQLPSTSSDNLAGTDVGNQSNESVTGKFESYGLNISGGVQKLDPIGLDVPAEKRTQEPREEGPEVIVAPKLLIDDQLEDSIAQQDPEPEAIADTDLQNINARLIAVG</sequence>
<dbReference type="RefSeq" id="WP_008659761.1">
    <property type="nucleotide sequence ID" value="NZ_ANMO01000203.1"/>
</dbReference>
<dbReference type="Proteomes" id="UP000011529">
    <property type="component" value="Unassembled WGS sequence"/>
</dbReference>
<reference evidence="2" key="1">
    <citation type="submission" date="2012-11" db="EMBL/GenBank/DDBJ databases">
        <title>Permanent draft genomes of Rhodopirellula europaea strain SH398 and 6C.</title>
        <authorList>
            <person name="Richter M."/>
            <person name="Richter-Heitmann T."/>
            <person name="Frank C."/>
            <person name="Harder J."/>
            <person name="Glockner F.O."/>
        </authorList>
    </citation>
    <scope>NUCLEOTIDE SEQUENCE</scope>
    <source>
        <strain evidence="2">6C</strain>
    </source>
</reference>
<evidence type="ECO:0000313" key="2">
    <source>
        <dbReference type="EMBL" id="EMB14922.1"/>
    </source>
</evidence>
<evidence type="ECO:0000313" key="3">
    <source>
        <dbReference type="Proteomes" id="UP000011529"/>
    </source>
</evidence>
<evidence type="ECO:0000256" key="1">
    <source>
        <dbReference type="SAM" id="MobiDB-lite"/>
    </source>
</evidence>
<accession>M2AQC6</accession>
<proteinExistence type="predicted"/>
<dbReference type="AlphaFoldDB" id="M2AQC6"/>
<feature type="region of interest" description="Disordered" evidence="1">
    <location>
        <begin position="21"/>
        <end position="69"/>
    </location>
</feature>
<gene>
    <name evidence="2" type="ORF">RE6C_04380</name>
</gene>
<protein>
    <submittedName>
        <fullName evidence="2">Uncharacterized protein</fullName>
    </submittedName>
</protein>
<name>M2AQC6_9BACT</name>
<comment type="caution">
    <text evidence="2">The sequence shown here is derived from an EMBL/GenBank/DDBJ whole genome shotgun (WGS) entry which is preliminary data.</text>
</comment>
<keyword evidence="3" id="KW-1185">Reference proteome</keyword>
<reference evidence="2" key="2">
    <citation type="journal article" date="2013" name="Mar. Genomics">
        <title>Expression of sulfatases in Rhodopirellula baltica and the diversity of sulfatases in the genus Rhodopirellula.</title>
        <authorList>
            <person name="Wegner C.E."/>
            <person name="Richter-Heitmann T."/>
            <person name="Klindworth A."/>
            <person name="Klockow C."/>
            <person name="Richter M."/>
            <person name="Achstetter T."/>
            <person name="Glockner F.O."/>
            <person name="Harder J."/>
        </authorList>
    </citation>
    <scope>NUCLEOTIDE SEQUENCE [LARGE SCALE GENOMIC DNA]</scope>
    <source>
        <strain evidence="2">6C</strain>
    </source>
</reference>
<organism evidence="2 3">
    <name type="scientific">Rhodopirellula europaea 6C</name>
    <dbReference type="NCBI Taxonomy" id="1263867"/>
    <lineage>
        <taxon>Bacteria</taxon>
        <taxon>Pseudomonadati</taxon>
        <taxon>Planctomycetota</taxon>
        <taxon>Planctomycetia</taxon>
        <taxon>Pirellulales</taxon>
        <taxon>Pirellulaceae</taxon>
        <taxon>Rhodopirellula</taxon>
    </lineage>
</organism>